<name>A0A4R6UJZ9_9GAMM</name>
<dbReference type="InterPro" id="IPR018228">
    <property type="entry name" value="DNase_TatD-rel_CS"/>
</dbReference>
<evidence type="ECO:0000256" key="4">
    <source>
        <dbReference type="PIRSR" id="PIRSR005902-1"/>
    </source>
</evidence>
<keyword evidence="6" id="KW-1185">Reference proteome</keyword>
<keyword evidence="2 4" id="KW-0479">Metal-binding</keyword>
<feature type="binding site" evidence="4">
    <location>
        <position position="7"/>
    </location>
    <ligand>
        <name>a divalent metal cation</name>
        <dbReference type="ChEBI" id="CHEBI:60240"/>
        <label>1</label>
    </ligand>
</feature>
<feature type="binding site" evidence="4">
    <location>
        <position position="153"/>
    </location>
    <ligand>
        <name>a divalent metal cation</name>
        <dbReference type="ChEBI" id="CHEBI:60240"/>
        <label>2</label>
    </ligand>
</feature>
<dbReference type="EMBL" id="SNYM01000017">
    <property type="protein sequence ID" value="TDQ45779.1"/>
    <property type="molecule type" value="Genomic_DNA"/>
</dbReference>
<reference evidence="5 6" key="1">
    <citation type="submission" date="2019-03" db="EMBL/GenBank/DDBJ databases">
        <title>Genomic Encyclopedia of Type Strains, Phase IV (KMG-IV): sequencing the most valuable type-strain genomes for metagenomic binning, comparative biology and taxonomic classification.</title>
        <authorList>
            <person name="Goeker M."/>
        </authorList>
    </citation>
    <scope>NUCLEOTIDE SEQUENCE [LARGE SCALE GENOMIC DNA]</scope>
    <source>
        <strain evidence="5 6">DSM 103792</strain>
    </source>
</reference>
<evidence type="ECO:0000313" key="5">
    <source>
        <dbReference type="EMBL" id="TDQ45779.1"/>
    </source>
</evidence>
<dbReference type="SUPFAM" id="SSF51556">
    <property type="entry name" value="Metallo-dependent hydrolases"/>
    <property type="match status" value="1"/>
</dbReference>
<dbReference type="Proteomes" id="UP000295375">
    <property type="component" value="Unassembled WGS sequence"/>
</dbReference>
<dbReference type="GO" id="GO:0046872">
    <property type="term" value="F:metal ion binding"/>
    <property type="evidence" value="ECO:0007669"/>
    <property type="project" value="UniProtKB-KW"/>
</dbReference>
<organism evidence="5 6">
    <name type="scientific">Permianibacter aggregans</name>
    <dbReference type="NCBI Taxonomy" id="1510150"/>
    <lineage>
        <taxon>Bacteria</taxon>
        <taxon>Pseudomonadati</taxon>
        <taxon>Pseudomonadota</taxon>
        <taxon>Gammaproteobacteria</taxon>
        <taxon>Pseudomonadales</taxon>
        <taxon>Pseudomonadaceae</taxon>
        <taxon>Permianibacter</taxon>
    </lineage>
</organism>
<keyword evidence="3" id="KW-0378">Hydrolase</keyword>
<comment type="similarity">
    <text evidence="1">Belongs to the metallo-dependent hydrolases superfamily. TatD-type hydrolase family.</text>
</comment>
<dbReference type="AlphaFoldDB" id="A0A4R6UJZ9"/>
<dbReference type="InterPro" id="IPR001130">
    <property type="entry name" value="TatD-like"/>
</dbReference>
<evidence type="ECO:0000256" key="3">
    <source>
        <dbReference type="ARBA" id="ARBA00022801"/>
    </source>
</evidence>
<dbReference type="Pfam" id="PF01026">
    <property type="entry name" value="TatD_DNase"/>
    <property type="match status" value="1"/>
</dbReference>
<feature type="binding site" evidence="4">
    <location>
        <position position="93"/>
    </location>
    <ligand>
        <name>a divalent metal cation</name>
        <dbReference type="ChEBI" id="CHEBI:60240"/>
        <label>1</label>
    </ligand>
</feature>
<dbReference type="RefSeq" id="WP_133592328.1">
    <property type="nucleotide sequence ID" value="NZ_CP037953.1"/>
</dbReference>
<dbReference type="GO" id="GO:0016788">
    <property type="term" value="F:hydrolase activity, acting on ester bonds"/>
    <property type="evidence" value="ECO:0007669"/>
    <property type="project" value="InterPro"/>
</dbReference>
<dbReference type="PIRSF" id="PIRSF005902">
    <property type="entry name" value="DNase_TatD"/>
    <property type="match status" value="1"/>
</dbReference>
<proteinExistence type="inferred from homology"/>
<dbReference type="PANTHER" id="PTHR46124">
    <property type="entry name" value="D-AMINOACYL-TRNA DEACYLASE"/>
    <property type="match status" value="1"/>
</dbReference>
<dbReference type="CDD" id="cd01310">
    <property type="entry name" value="TatD_DNAse"/>
    <property type="match status" value="1"/>
</dbReference>
<feature type="binding site" evidence="4">
    <location>
        <position position="203"/>
    </location>
    <ligand>
        <name>a divalent metal cation</name>
        <dbReference type="ChEBI" id="CHEBI:60240"/>
        <label>1</label>
    </ligand>
</feature>
<dbReference type="PANTHER" id="PTHR46124:SF3">
    <property type="entry name" value="HYDROLASE"/>
    <property type="match status" value="1"/>
</dbReference>
<dbReference type="InterPro" id="IPR032466">
    <property type="entry name" value="Metal_Hydrolase"/>
</dbReference>
<dbReference type="FunFam" id="3.20.20.140:FF:000005">
    <property type="entry name" value="TatD family hydrolase"/>
    <property type="match status" value="1"/>
</dbReference>
<evidence type="ECO:0000256" key="1">
    <source>
        <dbReference type="ARBA" id="ARBA00009275"/>
    </source>
</evidence>
<evidence type="ECO:0000256" key="2">
    <source>
        <dbReference type="ARBA" id="ARBA00022723"/>
    </source>
</evidence>
<dbReference type="GO" id="GO:0005829">
    <property type="term" value="C:cytosol"/>
    <property type="evidence" value="ECO:0007669"/>
    <property type="project" value="TreeGrafter"/>
</dbReference>
<evidence type="ECO:0000313" key="6">
    <source>
        <dbReference type="Proteomes" id="UP000295375"/>
    </source>
</evidence>
<accession>A0A4R6UJZ9</accession>
<dbReference type="OrthoDB" id="9810005at2"/>
<feature type="binding site" evidence="4">
    <location>
        <position position="9"/>
    </location>
    <ligand>
        <name>a divalent metal cation</name>
        <dbReference type="ChEBI" id="CHEBI:60240"/>
        <label>1</label>
    </ligand>
</feature>
<feature type="binding site" evidence="4">
    <location>
        <position position="129"/>
    </location>
    <ligand>
        <name>a divalent metal cation</name>
        <dbReference type="ChEBI" id="CHEBI:60240"/>
        <label>2</label>
    </ligand>
</feature>
<gene>
    <name evidence="5" type="ORF">EV696_11712</name>
</gene>
<dbReference type="Gene3D" id="3.20.20.140">
    <property type="entry name" value="Metal-dependent hydrolases"/>
    <property type="match status" value="1"/>
</dbReference>
<protein>
    <submittedName>
        <fullName evidence="5">TatD DNase family protein</fullName>
    </submittedName>
</protein>
<sequence length="258" mass="29325">MELFDSHIHFDYSPLAEHAGELIHECKKQHIQHWLVPGTTFERFPTITAFVRQHPEMYLALGLHPYYLKEHQPSHLAALPAWVEREKPIAIGEIGLDYYLEDLDRDEQQRLFEAQLNIATEFQLPAVVHVRRAHDPVIQTLRKLKFKQGGIVHAYAGSLEQARQLIDLGFCLGFGGAMTYDGSRRIRQAAAELPLETIVLETDAPDMKPADWPGEHNLPTSLAKGFATLCELRKETPEQIAAQTTANAKRVFRLESCQ</sequence>
<dbReference type="PROSITE" id="PS01091">
    <property type="entry name" value="TATD_3"/>
    <property type="match status" value="1"/>
</dbReference>
<dbReference type="PROSITE" id="PS01137">
    <property type="entry name" value="TATD_1"/>
    <property type="match status" value="1"/>
</dbReference>
<comment type="caution">
    <text evidence="5">The sequence shown here is derived from an EMBL/GenBank/DDBJ whole genome shotgun (WGS) entry which is preliminary data.</text>
</comment>